<dbReference type="PANTHER" id="PTHR48094:SF12">
    <property type="entry name" value="PARKINSON DISEASE PROTEIN 7 HOMOLOG"/>
    <property type="match status" value="1"/>
</dbReference>
<dbReference type="PANTHER" id="PTHR48094">
    <property type="entry name" value="PROTEIN/NUCLEIC ACID DEGLYCASE DJ-1-RELATED"/>
    <property type="match status" value="1"/>
</dbReference>
<accession>A0A9P6B5J1</accession>
<dbReference type="EMBL" id="MU128929">
    <property type="protein sequence ID" value="KAF9517802.1"/>
    <property type="molecule type" value="Genomic_DNA"/>
</dbReference>
<dbReference type="SUPFAM" id="SSF52317">
    <property type="entry name" value="Class I glutamine amidotransferase-like"/>
    <property type="match status" value="1"/>
</dbReference>
<evidence type="ECO:0000313" key="5">
    <source>
        <dbReference type="Proteomes" id="UP000886523"/>
    </source>
</evidence>
<organism evidence="4 5">
    <name type="scientific">Hydnum rufescens UP504</name>
    <dbReference type="NCBI Taxonomy" id="1448309"/>
    <lineage>
        <taxon>Eukaryota</taxon>
        <taxon>Fungi</taxon>
        <taxon>Dikarya</taxon>
        <taxon>Basidiomycota</taxon>
        <taxon>Agaricomycotina</taxon>
        <taxon>Agaricomycetes</taxon>
        <taxon>Cantharellales</taxon>
        <taxon>Hydnaceae</taxon>
        <taxon>Hydnum</taxon>
    </lineage>
</organism>
<dbReference type="GO" id="GO:0005634">
    <property type="term" value="C:nucleus"/>
    <property type="evidence" value="ECO:0007669"/>
    <property type="project" value="TreeGrafter"/>
</dbReference>
<dbReference type="GO" id="GO:0019172">
    <property type="term" value="F:glyoxalase III activity"/>
    <property type="evidence" value="ECO:0007669"/>
    <property type="project" value="UniProtKB-EC"/>
</dbReference>
<evidence type="ECO:0000313" key="4">
    <source>
        <dbReference type="EMBL" id="KAF9517802.1"/>
    </source>
</evidence>
<dbReference type="AlphaFoldDB" id="A0A9P6B5J1"/>
<dbReference type="EC" id="4.2.1.130" evidence="1"/>
<dbReference type="OrthoDB" id="543156at2759"/>
<dbReference type="Proteomes" id="UP000886523">
    <property type="component" value="Unassembled WGS sequence"/>
</dbReference>
<comment type="catalytic activity">
    <reaction evidence="2">
        <text>methylglyoxal + H2O = (R)-lactate + H(+)</text>
        <dbReference type="Rhea" id="RHEA:27754"/>
        <dbReference type="ChEBI" id="CHEBI:15377"/>
        <dbReference type="ChEBI" id="CHEBI:15378"/>
        <dbReference type="ChEBI" id="CHEBI:16004"/>
        <dbReference type="ChEBI" id="CHEBI:17158"/>
        <dbReference type="EC" id="4.2.1.130"/>
    </reaction>
</comment>
<dbReference type="InterPro" id="IPR002818">
    <property type="entry name" value="DJ-1/PfpI"/>
</dbReference>
<dbReference type="GO" id="GO:0005739">
    <property type="term" value="C:mitochondrion"/>
    <property type="evidence" value="ECO:0007669"/>
    <property type="project" value="TreeGrafter"/>
</dbReference>
<name>A0A9P6B5J1_9AGAM</name>
<comment type="caution">
    <text evidence="4">The sequence shown here is derived from an EMBL/GenBank/DDBJ whole genome shotgun (WGS) entry which is preliminary data.</text>
</comment>
<evidence type="ECO:0000259" key="3">
    <source>
        <dbReference type="Pfam" id="PF01965"/>
    </source>
</evidence>
<dbReference type="InterPro" id="IPR050325">
    <property type="entry name" value="Prot/Nucl_acid_deglycase"/>
</dbReference>
<evidence type="ECO:0000256" key="1">
    <source>
        <dbReference type="ARBA" id="ARBA00013134"/>
    </source>
</evidence>
<dbReference type="InterPro" id="IPR029062">
    <property type="entry name" value="Class_I_gatase-like"/>
</dbReference>
<evidence type="ECO:0000256" key="2">
    <source>
        <dbReference type="ARBA" id="ARBA00048082"/>
    </source>
</evidence>
<proteinExistence type="predicted"/>
<dbReference type="GO" id="GO:0006979">
    <property type="term" value="P:response to oxidative stress"/>
    <property type="evidence" value="ECO:0007669"/>
    <property type="project" value="TreeGrafter"/>
</dbReference>
<dbReference type="CDD" id="cd03135">
    <property type="entry name" value="GATase1_DJ-1"/>
    <property type="match status" value="1"/>
</dbReference>
<protein>
    <recommendedName>
        <fullName evidence="1">D-lactate dehydratase</fullName>
        <ecNumber evidence="1">4.2.1.130</ecNumber>
    </recommendedName>
</protein>
<dbReference type="GO" id="GO:1903189">
    <property type="term" value="P:glyoxal metabolic process"/>
    <property type="evidence" value="ECO:0007669"/>
    <property type="project" value="TreeGrafter"/>
</dbReference>
<keyword evidence="5" id="KW-1185">Reference proteome</keyword>
<dbReference type="Pfam" id="PF01965">
    <property type="entry name" value="DJ-1_PfpI"/>
    <property type="match status" value="1"/>
</dbReference>
<reference evidence="4" key="1">
    <citation type="journal article" date="2020" name="Nat. Commun.">
        <title>Large-scale genome sequencing of mycorrhizal fungi provides insights into the early evolution of symbiotic traits.</title>
        <authorList>
            <person name="Miyauchi S."/>
            <person name="Kiss E."/>
            <person name="Kuo A."/>
            <person name="Drula E."/>
            <person name="Kohler A."/>
            <person name="Sanchez-Garcia M."/>
            <person name="Morin E."/>
            <person name="Andreopoulos B."/>
            <person name="Barry K.W."/>
            <person name="Bonito G."/>
            <person name="Buee M."/>
            <person name="Carver A."/>
            <person name="Chen C."/>
            <person name="Cichocki N."/>
            <person name="Clum A."/>
            <person name="Culley D."/>
            <person name="Crous P.W."/>
            <person name="Fauchery L."/>
            <person name="Girlanda M."/>
            <person name="Hayes R.D."/>
            <person name="Keri Z."/>
            <person name="LaButti K."/>
            <person name="Lipzen A."/>
            <person name="Lombard V."/>
            <person name="Magnuson J."/>
            <person name="Maillard F."/>
            <person name="Murat C."/>
            <person name="Nolan M."/>
            <person name="Ohm R.A."/>
            <person name="Pangilinan J."/>
            <person name="Pereira M.F."/>
            <person name="Perotto S."/>
            <person name="Peter M."/>
            <person name="Pfister S."/>
            <person name="Riley R."/>
            <person name="Sitrit Y."/>
            <person name="Stielow J.B."/>
            <person name="Szollosi G."/>
            <person name="Zifcakova L."/>
            <person name="Stursova M."/>
            <person name="Spatafora J.W."/>
            <person name="Tedersoo L."/>
            <person name="Vaario L.M."/>
            <person name="Yamada A."/>
            <person name="Yan M."/>
            <person name="Wang P."/>
            <person name="Xu J."/>
            <person name="Bruns T."/>
            <person name="Baldrian P."/>
            <person name="Vilgalys R."/>
            <person name="Dunand C."/>
            <person name="Henrissat B."/>
            <person name="Grigoriev I.V."/>
            <person name="Hibbett D."/>
            <person name="Nagy L.G."/>
            <person name="Martin F.M."/>
        </authorList>
    </citation>
    <scope>NUCLEOTIDE SEQUENCE</scope>
    <source>
        <strain evidence="4">UP504</strain>
    </source>
</reference>
<dbReference type="Gene3D" id="3.40.50.880">
    <property type="match status" value="1"/>
</dbReference>
<gene>
    <name evidence="4" type="ORF">BS47DRAFT_1290421</name>
</gene>
<feature type="domain" description="DJ-1/PfpI" evidence="3">
    <location>
        <begin position="4"/>
        <end position="171"/>
    </location>
</feature>
<sequence>MPDKTALILVADGTEEIELYDLFVRAGIKPTSAFVGATSFITAEFATCSRGLRVVPDVNFHEIEDNARLSYDVLVIPGGMEGAKTLSQNIIVQDLVRAYIGKNKIVGMICAGTLTALTSGLPRQPLTSHPSVREQLEKSFDYSEDQVVVSGSLVTSRGPGSSFDFALQIIALLLGDGKRSEVAGPLMYH</sequence>